<dbReference type="PANTHER" id="PTHR36512:SF3">
    <property type="entry name" value="BLR5678 PROTEIN"/>
    <property type="match status" value="1"/>
</dbReference>
<keyword evidence="3" id="KW-0645">Protease</keyword>
<dbReference type="InterPro" id="IPR005321">
    <property type="entry name" value="Peptidase_S58_DmpA"/>
</dbReference>
<dbReference type="Proteomes" id="UP000316096">
    <property type="component" value="Unassembled WGS sequence"/>
</dbReference>
<dbReference type="GO" id="GO:0004177">
    <property type="term" value="F:aminopeptidase activity"/>
    <property type="evidence" value="ECO:0007669"/>
    <property type="project" value="UniProtKB-KW"/>
</dbReference>
<dbReference type="PANTHER" id="PTHR36512">
    <property type="entry name" value="D-AMINOPEPTIDASE"/>
    <property type="match status" value="1"/>
</dbReference>
<feature type="region of interest" description="Disordered" evidence="2">
    <location>
        <begin position="1"/>
        <end position="25"/>
    </location>
</feature>
<dbReference type="InterPro" id="IPR016117">
    <property type="entry name" value="ArgJ-like_dom_sf"/>
</dbReference>
<dbReference type="Gene3D" id="3.60.70.12">
    <property type="entry name" value="L-amino peptidase D-ALA esterase/amidase"/>
    <property type="match status" value="1"/>
</dbReference>
<evidence type="ECO:0000256" key="2">
    <source>
        <dbReference type="SAM" id="MobiDB-lite"/>
    </source>
</evidence>
<sequence>MTLPRQTRDHQARDHQARDHQARDHRARDLGIRIGTGVPGPANAITDVAGVRVGHATIVEGDGPLRIGEGPVRTGVTVVLPHDGRIQDEPLYAGFHWLNGNGELTGTAWIREGGMLTTPIGLTNTHSVGVVRDALVDIDRRGSERSGWGLPVVGETWDGILNDIDGQHVTAAHTREAYEAAERAGSGAGVAEGNVGGGTGMICHGFKGGIGTASRLVDGGWTVGVLLQANHGRRERLTVDGVPVRIEDVPRPAPPALEGAGSVIVIVATDAPLLPHQCRRLAQRAGLGIARTGGAGENSSGDGFLAFSTANRGRLPTDARGAEPPRVLQVEALADAYIDPLFHGVIEATEEAVINALLAAETMTGRDGVTAYALDPERLLGALTRAGGG</sequence>
<dbReference type="EMBL" id="VFOZ01000001">
    <property type="protein sequence ID" value="TQL95166.1"/>
    <property type="molecule type" value="Genomic_DNA"/>
</dbReference>
<evidence type="ECO:0000313" key="4">
    <source>
        <dbReference type="Proteomes" id="UP000316096"/>
    </source>
</evidence>
<protein>
    <submittedName>
        <fullName evidence="3">L-aminopeptidase DmpA</fullName>
    </submittedName>
</protein>
<dbReference type="RefSeq" id="WP_141953081.1">
    <property type="nucleotide sequence ID" value="NZ_VFOZ01000001.1"/>
</dbReference>
<dbReference type="AlphaFoldDB" id="A0A543CDI6"/>
<comment type="caution">
    <text evidence="3">The sequence shown here is derived from an EMBL/GenBank/DDBJ whole genome shotgun (WGS) entry which is preliminary data.</text>
</comment>
<evidence type="ECO:0000313" key="3">
    <source>
        <dbReference type="EMBL" id="TQL95166.1"/>
    </source>
</evidence>
<evidence type="ECO:0000256" key="1">
    <source>
        <dbReference type="ARBA" id="ARBA00007068"/>
    </source>
</evidence>
<name>A0A543CDI6_9ACTN</name>
<dbReference type="CDD" id="cd02253">
    <property type="entry name" value="DmpA"/>
    <property type="match status" value="1"/>
</dbReference>
<accession>A0A543CDI6</accession>
<dbReference type="Pfam" id="PF03576">
    <property type="entry name" value="Peptidase_S58"/>
    <property type="match status" value="1"/>
</dbReference>
<gene>
    <name evidence="3" type="ORF">FB559_0663</name>
</gene>
<dbReference type="OrthoDB" id="9770388at2"/>
<keyword evidence="3" id="KW-0378">Hydrolase</keyword>
<keyword evidence="3" id="KW-0031">Aminopeptidase</keyword>
<proteinExistence type="inferred from homology"/>
<comment type="similarity">
    <text evidence="1">Belongs to the peptidase S58 family.</text>
</comment>
<organism evidence="3 4">
    <name type="scientific">Actinoallomurus bryophytorum</name>
    <dbReference type="NCBI Taxonomy" id="1490222"/>
    <lineage>
        <taxon>Bacteria</taxon>
        <taxon>Bacillati</taxon>
        <taxon>Actinomycetota</taxon>
        <taxon>Actinomycetes</taxon>
        <taxon>Streptosporangiales</taxon>
        <taxon>Thermomonosporaceae</taxon>
        <taxon>Actinoallomurus</taxon>
    </lineage>
</organism>
<dbReference type="SUPFAM" id="SSF56266">
    <property type="entry name" value="DmpA/ArgJ-like"/>
    <property type="match status" value="1"/>
</dbReference>
<keyword evidence="4" id="KW-1185">Reference proteome</keyword>
<reference evidence="3 4" key="1">
    <citation type="submission" date="2019-06" db="EMBL/GenBank/DDBJ databases">
        <title>Sequencing the genomes of 1000 actinobacteria strains.</title>
        <authorList>
            <person name="Klenk H.-P."/>
        </authorList>
    </citation>
    <scope>NUCLEOTIDE SEQUENCE [LARGE SCALE GENOMIC DNA]</scope>
    <source>
        <strain evidence="3 4">DSM 102200</strain>
    </source>
</reference>